<dbReference type="Proteomes" id="UP000327030">
    <property type="component" value="Chromosome 1"/>
</dbReference>
<proteinExistence type="predicted"/>
<name>A0A5P6VN61_PSEXY</name>
<dbReference type="EMBL" id="CP043028">
    <property type="protein sequence ID" value="QFJ54007.1"/>
    <property type="molecule type" value="Genomic_DNA"/>
</dbReference>
<protein>
    <submittedName>
        <fullName evidence="1">Uncharacterized protein</fullName>
    </submittedName>
</protein>
<organism evidence="1 2">
    <name type="scientific">Pseudobutyrivibrio xylanivorans</name>
    <dbReference type="NCBI Taxonomy" id="185007"/>
    <lineage>
        <taxon>Bacteria</taxon>
        <taxon>Bacillati</taxon>
        <taxon>Bacillota</taxon>
        <taxon>Clostridia</taxon>
        <taxon>Lachnospirales</taxon>
        <taxon>Lachnospiraceae</taxon>
        <taxon>Pseudobutyrivibrio</taxon>
    </lineage>
</organism>
<dbReference type="RefSeq" id="WP_151622504.1">
    <property type="nucleotide sequence ID" value="NZ_CP043028.1"/>
</dbReference>
<dbReference type="KEGG" id="pxv:FXF36_03530"/>
<reference evidence="2" key="1">
    <citation type="submission" date="2019-08" db="EMBL/GenBank/DDBJ databases">
        <title>Complete Genome Sequence of the Polysaccharide-Degrading Rumen Bacterium Pseudobutyrivibrio xylanivorans MA3014.</title>
        <authorList>
            <person name="Palevich N."/>
            <person name="Maclean P.H."/>
            <person name="Kelly W.J."/>
            <person name="Leahy S.C."/>
            <person name="Rakonjac J."/>
            <person name="Attwood G.T."/>
        </authorList>
    </citation>
    <scope>NUCLEOTIDE SEQUENCE [LARGE SCALE GENOMIC DNA]</scope>
    <source>
        <strain evidence="2">MA3014</strain>
    </source>
</reference>
<evidence type="ECO:0000313" key="2">
    <source>
        <dbReference type="Proteomes" id="UP000327030"/>
    </source>
</evidence>
<accession>A0A5P6VN61</accession>
<gene>
    <name evidence="1" type="ORF">FXF36_03530</name>
</gene>
<sequence length="166" mass="18935">MAYFTRNKMLTMVLELYTASHRFESGSTGDDAEDLKVLIGCQQKALVLGEYLESQGMDYTDIVEKFEKYCNLIYDISENLKDTVLVIDNTEKIQWALSEILQDIENRIVEIRNIDIYDFRGLVTAPGEKAIVSGEINRLIDDCLGKVEGLTEGEEMYRPLIVGTYE</sequence>
<dbReference type="AlphaFoldDB" id="A0A5P6VN61"/>
<dbReference type="OrthoDB" id="2043181at2"/>
<evidence type="ECO:0000313" key="1">
    <source>
        <dbReference type="EMBL" id="QFJ54007.1"/>
    </source>
</evidence>